<dbReference type="RefSeq" id="XP_034114448.1">
    <property type="nucleotide sequence ID" value="XM_034258557.2"/>
</dbReference>
<dbReference type="OrthoDB" id="7813495at2759"/>
<dbReference type="InterPro" id="IPR036058">
    <property type="entry name" value="Kazal_dom_sf"/>
</dbReference>
<protein>
    <submittedName>
        <fullName evidence="3">Uncharacterized protein LOC117574652</fullName>
    </submittedName>
</protein>
<evidence type="ECO:0000256" key="1">
    <source>
        <dbReference type="SAM" id="SignalP"/>
    </source>
</evidence>
<dbReference type="PROSITE" id="PS51257">
    <property type="entry name" value="PROKAR_LIPOPROTEIN"/>
    <property type="match status" value="1"/>
</dbReference>
<evidence type="ECO:0000313" key="3">
    <source>
        <dbReference type="RefSeq" id="XP_034114448.1"/>
    </source>
</evidence>
<feature type="signal peptide" evidence="1">
    <location>
        <begin position="1"/>
        <end position="21"/>
    </location>
</feature>
<feature type="chain" id="PRO_5027952021" evidence="1">
    <location>
        <begin position="22"/>
        <end position="111"/>
    </location>
</feature>
<keyword evidence="2" id="KW-1185">Reference proteome</keyword>
<proteinExistence type="predicted"/>
<reference evidence="3" key="1">
    <citation type="submission" date="2025-08" db="UniProtKB">
        <authorList>
            <consortium name="RefSeq"/>
        </authorList>
    </citation>
    <scope>IDENTIFICATION</scope>
    <source>
        <strain evidence="3">15112-1751.03</strain>
        <tissue evidence="3">Whole Adult</tissue>
    </source>
</reference>
<name>A0A6P8XN54_DROAB</name>
<dbReference type="SUPFAM" id="SSF100895">
    <property type="entry name" value="Kazal-type serine protease inhibitors"/>
    <property type="match status" value="1"/>
</dbReference>
<accession>A0A6P8XN54</accession>
<dbReference type="Gene3D" id="3.30.60.30">
    <property type="match status" value="1"/>
</dbReference>
<organism evidence="2 3">
    <name type="scientific">Drosophila albomicans</name>
    <name type="common">Fruit fly</name>
    <dbReference type="NCBI Taxonomy" id="7291"/>
    <lineage>
        <taxon>Eukaryota</taxon>
        <taxon>Metazoa</taxon>
        <taxon>Ecdysozoa</taxon>
        <taxon>Arthropoda</taxon>
        <taxon>Hexapoda</taxon>
        <taxon>Insecta</taxon>
        <taxon>Pterygota</taxon>
        <taxon>Neoptera</taxon>
        <taxon>Endopterygota</taxon>
        <taxon>Diptera</taxon>
        <taxon>Brachycera</taxon>
        <taxon>Muscomorpha</taxon>
        <taxon>Ephydroidea</taxon>
        <taxon>Drosophilidae</taxon>
        <taxon>Drosophila</taxon>
    </lineage>
</organism>
<dbReference type="Proteomes" id="UP000515160">
    <property type="component" value="Chromosome 2R"/>
</dbReference>
<dbReference type="GeneID" id="117574652"/>
<dbReference type="AlphaFoldDB" id="A0A6P8XN54"/>
<gene>
    <name evidence="3" type="primary">LOC117574652</name>
</gene>
<sequence>MKFVLVICLLLCLGFSCTVNCLDCPEKCPDTQELVWALGGRCYLYLNKCEYDKENCNRETPLKIVTREECQPYCASFCPESYKPVEGDLRYFGHACEKIAHVCRTGELLKL</sequence>
<keyword evidence="1" id="KW-0732">Signal</keyword>
<evidence type="ECO:0000313" key="2">
    <source>
        <dbReference type="Proteomes" id="UP000515160"/>
    </source>
</evidence>